<feature type="chain" id="PRO_5021250580" evidence="1">
    <location>
        <begin position="21"/>
        <end position="312"/>
    </location>
</feature>
<sequence>MKIVAIVTLLLAVMPLRSIATPVETKPRVNNIALLNYALTLGHLESAFYSEALAQFDTSAFLEAGYSLRDRERFVERARCEREVVAVLEGTLGVSAVRPCVYDFPYTDVRSFVALSQALEGVGVSAYIGAAAYLDTSSRVSLAAAVGVTSILGTELRHSDMVSAILGGQLRASLKSELDTTLGLTHTFSLAASMISSCPSSNPAVPVMAFPTLCLGSDLLDGTSIVTGLSTAVDFVSSDPRAEGQIYVAFFHGLDVEYSEIVDGCVVVPASLSGCGQVYAVVTAVEGRADDSTILAGPAVVTLGLEGYVDLV</sequence>
<comment type="caution">
    <text evidence="2">The sequence shown here is derived from an EMBL/GenBank/DDBJ whole genome shotgun (WGS) entry which is preliminary data.</text>
</comment>
<dbReference type="Pfam" id="PF13668">
    <property type="entry name" value="Ferritin_2"/>
    <property type="match status" value="1"/>
</dbReference>
<protein>
    <submittedName>
        <fullName evidence="2">Uncharacterized protein</fullName>
    </submittedName>
</protein>
<dbReference type="EMBL" id="QPFP01000032">
    <property type="protein sequence ID" value="TEB28444.1"/>
    <property type="molecule type" value="Genomic_DNA"/>
</dbReference>
<feature type="signal peptide" evidence="1">
    <location>
        <begin position="1"/>
        <end position="20"/>
    </location>
</feature>
<proteinExistence type="predicted"/>
<dbReference type="Proteomes" id="UP000298030">
    <property type="component" value="Unassembled WGS sequence"/>
</dbReference>
<reference evidence="2 3" key="1">
    <citation type="journal article" date="2019" name="Nat. Ecol. Evol.">
        <title>Megaphylogeny resolves global patterns of mushroom evolution.</title>
        <authorList>
            <person name="Varga T."/>
            <person name="Krizsan K."/>
            <person name="Foldi C."/>
            <person name="Dima B."/>
            <person name="Sanchez-Garcia M."/>
            <person name="Sanchez-Ramirez S."/>
            <person name="Szollosi G.J."/>
            <person name="Szarkandi J.G."/>
            <person name="Papp V."/>
            <person name="Albert L."/>
            <person name="Andreopoulos W."/>
            <person name="Angelini C."/>
            <person name="Antonin V."/>
            <person name="Barry K.W."/>
            <person name="Bougher N.L."/>
            <person name="Buchanan P."/>
            <person name="Buyck B."/>
            <person name="Bense V."/>
            <person name="Catcheside P."/>
            <person name="Chovatia M."/>
            <person name="Cooper J."/>
            <person name="Damon W."/>
            <person name="Desjardin D."/>
            <person name="Finy P."/>
            <person name="Geml J."/>
            <person name="Haridas S."/>
            <person name="Hughes K."/>
            <person name="Justo A."/>
            <person name="Karasinski D."/>
            <person name="Kautmanova I."/>
            <person name="Kiss B."/>
            <person name="Kocsube S."/>
            <person name="Kotiranta H."/>
            <person name="LaButti K.M."/>
            <person name="Lechner B.E."/>
            <person name="Liimatainen K."/>
            <person name="Lipzen A."/>
            <person name="Lukacs Z."/>
            <person name="Mihaltcheva S."/>
            <person name="Morgado L.N."/>
            <person name="Niskanen T."/>
            <person name="Noordeloos M.E."/>
            <person name="Ohm R.A."/>
            <person name="Ortiz-Santana B."/>
            <person name="Ovrebo C."/>
            <person name="Racz N."/>
            <person name="Riley R."/>
            <person name="Savchenko A."/>
            <person name="Shiryaev A."/>
            <person name="Soop K."/>
            <person name="Spirin V."/>
            <person name="Szebenyi C."/>
            <person name="Tomsovsky M."/>
            <person name="Tulloss R.E."/>
            <person name="Uehling J."/>
            <person name="Grigoriev I.V."/>
            <person name="Vagvolgyi C."/>
            <person name="Papp T."/>
            <person name="Martin F.M."/>
            <person name="Miettinen O."/>
            <person name="Hibbett D.S."/>
            <person name="Nagy L.G."/>
        </authorList>
    </citation>
    <scope>NUCLEOTIDE SEQUENCE [LARGE SCALE GENOMIC DNA]</scope>
    <source>
        <strain evidence="2 3">FP101781</strain>
    </source>
</reference>
<name>A0A4Y7T3A3_COPMI</name>
<dbReference type="PANTHER" id="PTHR38705:SF1">
    <property type="entry name" value="PROTEIN RDS1"/>
    <property type="match status" value="1"/>
</dbReference>
<keyword evidence="3" id="KW-1185">Reference proteome</keyword>
<dbReference type="OrthoDB" id="1001765at2759"/>
<keyword evidence="1" id="KW-0732">Signal</keyword>
<dbReference type="InterPro" id="IPR039254">
    <property type="entry name" value="Rds1"/>
</dbReference>
<gene>
    <name evidence="2" type="ORF">FA13DRAFT_792641</name>
</gene>
<evidence type="ECO:0000256" key="1">
    <source>
        <dbReference type="SAM" id="SignalP"/>
    </source>
</evidence>
<accession>A0A4Y7T3A3</accession>
<organism evidence="2 3">
    <name type="scientific">Coprinellus micaceus</name>
    <name type="common">Glistening ink-cap mushroom</name>
    <name type="synonym">Coprinus micaceus</name>
    <dbReference type="NCBI Taxonomy" id="71717"/>
    <lineage>
        <taxon>Eukaryota</taxon>
        <taxon>Fungi</taxon>
        <taxon>Dikarya</taxon>
        <taxon>Basidiomycota</taxon>
        <taxon>Agaricomycotina</taxon>
        <taxon>Agaricomycetes</taxon>
        <taxon>Agaricomycetidae</taxon>
        <taxon>Agaricales</taxon>
        <taxon>Agaricineae</taxon>
        <taxon>Psathyrellaceae</taxon>
        <taxon>Coprinellus</taxon>
    </lineage>
</organism>
<evidence type="ECO:0000313" key="2">
    <source>
        <dbReference type="EMBL" id="TEB28444.1"/>
    </source>
</evidence>
<dbReference type="PANTHER" id="PTHR38705">
    <property type="entry name" value="PROTEIN RDS1"/>
    <property type="match status" value="1"/>
</dbReference>
<evidence type="ECO:0000313" key="3">
    <source>
        <dbReference type="Proteomes" id="UP000298030"/>
    </source>
</evidence>
<dbReference type="AlphaFoldDB" id="A0A4Y7T3A3"/>
<dbReference type="STRING" id="71717.A0A4Y7T3A3"/>